<dbReference type="KEGG" id="ppho:CTZ24_08025"/>
<gene>
    <name evidence="2" type="ORF">CTZ24_08025</name>
    <name evidence="1" type="ORF">Q3404_15510</name>
</gene>
<dbReference type="RefSeq" id="WP_021185622.1">
    <property type="nucleotide sequence ID" value="NZ_CP024636.1"/>
</dbReference>
<reference evidence="3" key="1">
    <citation type="submission" date="2017-11" db="EMBL/GenBank/DDBJ databases">
        <title>Genome sequence of Pantoea sp. MSR2.</title>
        <authorList>
            <person name="Nascimento F.X."/>
        </authorList>
    </citation>
    <scope>NUCLEOTIDE SEQUENCE [LARGE SCALE GENOMIC DNA]</scope>
    <source>
        <strain evidence="3">MSR2</strain>
    </source>
</reference>
<dbReference type="EMBL" id="JAUOOM010000015">
    <property type="protein sequence ID" value="MDO6407985.1"/>
    <property type="molecule type" value="Genomic_DNA"/>
</dbReference>
<evidence type="ECO:0000313" key="2">
    <source>
        <dbReference type="EMBL" id="QGR06357.1"/>
    </source>
</evidence>
<proteinExistence type="predicted"/>
<dbReference type="EMBL" id="CP024636">
    <property type="protein sequence ID" value="QGR06357.1"/>
    <property type="molecule type" value="Genomic_DNA"/>
</dbReference>
<protein>
    <submittedName>
        <fullName evidence="2">Uncharacterized protein</fullName>
    </submittedName>
</protein>
<reference evidence="1" key="3">
    <citation type="submission" date="2023-07" db="EMBL/GenBank/DDBJ databases">
        <title>The extreme plant-growth-promoting properties of Pantoea phytobeneficialis PF55 revealed by functional and genomic analysis.</title>
        <authorList>
            <person name="Nascimento F.X."/>
            <person name="Marcio R.J."/>
        </authorList>
    </citation>
    <scope>NUCLEOTIDE SEQUENCE</scope>
    <source>
        <strain evidence="1">PF55</strain>
    </source>
</reference>
<evidence type="ECO:0000313" key="4">
    <source>
        <dbReference type="Proteomes" id="UP001171299"/>
    </source>
</evidence>
<keyword evidence="4" id="KW-1185">Reference proteome</keyword>
<dbReference type="Proteomes" id="UP001171299">
    <property type="component" value="Unassembled WGS sequence"/>
</dbReference>
<organism evidence="2 3">
    <name type="scientific">Pantoea phytobeneficialis</name>
    <dbReference type="NCBI Taxonomy" id="2052056"/>
    <lineage>
        <taxon>Bacteria</taxon>
        <taxon>Pseudomonadati</taxon>
        <taxon>Pseudomonadota</taxon>
        <taxon>Gammaproteobacteria</taxon>
        <taxon>Enterobacterales</taxon>
        <taxon>Erwiniaceae</taxon>
        <taxon>Pantoea</taxon>
    </lineage>
</organism>
<evidence type="ECO:0000313" key="3">
    <source>
        <dbReference type="Proteomes" id="UP000424872"/>
    </source>
</evidence>
<accession>A0AAP9KP13</accession>
<dbReference type="Proteomes" id="UP000424872">
    <property type="component" value="Chromosome"/>
</dbReference>
<evidence type="ECO:0000313" key="1">
    <source>
        <dbReference type="EMBL" id="MDO6407985.1"/>
    </source>
</evidence>
<sequence length="71" mass="6806">MNESMRELSEQEISQVSGGAVSLPGVADVSGVVGNLTSTVTGLLGSVLSTVGGVVSGLGSALSGLTNNSGI</sequence>
<dbReference type="AlphaFoldDB" id="A0AAP9KP13"/>
<reference evidence="2" key="2">
    <citation type="journal article" date="2020" name="Environ. Microbiol.">
        <title>The extreme plant-growth-promoting properties of Pantoea phytobeneficialis MSR2 revealed by functional and genomic analysis.</title>
        <authorList>
            <person name="Nascimento F.X."/>
            <person name="Hernandez A.G."/>
            <person name="Glick B.R."/>
            <person name="Rossi M.J."/>
        </authorList>
    </citation>
    <scope>NUCLEOTIDE SEQUENCE</scope>
    <source>
        <strain evidence="2">MSR2</strain>
    </source>
</reference>
<name>A0AAP9KP13_9GAMM</name>